<dbReference type="Gene3D" id="3.30.470.20">
    <property type="entry name" value="ATP-grasp fold, B domain"/>
    <property type="match status" value="1"/>
</dbReference>
<dbReference type="Pfam" id="PF13535">
    <property type="entry name" value="ATP-grasp_4"/>
    <property type="match status" value="1"/>
</dbReference>
<dbReference type="GO" id="GO:0016874">
    <property type="term" value="F:ligase activity"/>
    <property type="evidence" value="ECO:0007669"/>
    <property type="project" value="UniProtKB-KW"/>
</dbReference>
<dbReference type="PANTHER" id="PTHR43585:SF2">
    <property type="entry name" value="ATP-GRASP ENZYME FSQD"/>
    <property type="match status" value="1"/>
</dbReference>
<protein>
    <submittedName>
        <fullName evidence="6">Biotin carboxylase</fullName>
    </submittedName>
</protein>
<dbReference type="GO" id="GO:0046872">
    <property type="term" value="F:metal ion binding"/>
    <property type="evidence" value="ECO:0007669"/>
    <property type="project" value="InterPro"/>
</dbReference>
<accession>A0A7W5ADR1</accession>
<comment type="caution">
    <text evidence="6">The sequence shown here is derived from an EMBL/GenBank/DDBJ whole genome shotgun (WGS) entry which is preliminary data.</text>
</comment>
<organism evidence="6 7">
    <name type="scientific">Actinoplanes campanulatus</name>
    <dbReference type="NCBI Taxonomy" id="113559"/>
    <lineage>
        <taxon>Bacteria</taxon>
        <taxon>Bacillati</taxon>
        <taxon>Actinomycetota</taxon>
        <taxon>Actinomycetes</taxon>
        <taxon>Micromonosporales</taxon>
        <taxon>Micromonosporaceae</taxon>
        <taxon>Actinoplanes</taxon>
    </lineage>
</organism>
<proteinExistence type="predicted"/>
<evidence type="ECO:0000313" key="6">
    <source>
        <dbReference type="EMBL" id="MBB3094308.1"/>
    </source>
</evidence>
<keyword evidence="2 4" id="KW-0547">Nucleotide-binding</keyword>
<dbReference type="InterPro" id="IPR011761">
    <property type="entry name" value="ATP-grasp"/>
</dbReference>
<dbReference type="SUPFAM" id="SSF56059">
    <property type="entry name" value="Glutathione synthetase ATP-binding domain-like"/>
    <property type="match status" value="1"/>
</dbReference>
<feature type="domain" description="ATP-grasp" evidence="5">
    <location>
        <begin position="121"/>
        <end position="322"/>
    </location>
</feature>
<evidence type="ECO:0000256" key="2">
    <source>
        <dbReference type="ARBA" id="ARBA00022741"/>
    </source>
</evidence>
<dbReference type="PROSITE" id="PS50975">
    <property type="entry name" value="ATP_GRASP"/>
    <property type="match status" value="1"/>
</dbReference>
<reference evidence="6 7" key="1">
    <citation type="submission" date="2020-08" db="EMBL/GenBank/DDBJ databases">
        <title>Genomic Encyclopedia of Type Strains, Phase III (KMG-III): the genomes of soil and plant-associated and newly described type strains.</title>
        <authorList>
            <person name="Whitman W."/>
        </authorList>
    </citation>
    <scope>NUCLEOTIDE SEQUENCE [LARGE SCALE GENOMIC DNA]</scope>
    <source>
        <strain evidence="6 7">CECT 3287</strain>
    </source>
</reference>
<dbReference type="PANTHER" id="PTHR43585">
    <property type="entry name" value="FUMIPYRROLE BIOSYNTHESIS PROTEIN C"/>
    <property type="match status" value="1"/>
</dbReference>
<sequence>MSSTVTHVVAGFSDVLLSRLDGLLPAGSVLVLEDPQVASARDAVRRAAAHPCVAALTGAPVQREDDPGAAPAAVARPAGLQAVLPAVEYAVVAAAGLAESWRVPGAGVPAARLLRDKARLRHAAGAAGLPQPAWRVVAGLDEAAAFRATLGGACVLKPANRQASLGVQLLEPEDDLAGAWRRLIGADEPRLRGELSTGRYLMEQRLRGREVSVEMLVDQGRPGFVNVCAKTVQPGPNPVELGHQVPADIAEPDRERLAALTAALAAAIGFRSGVLHAEWIVTADGGPHLVECAGRLPGDRIVDLIDLAYDLDLTAAWMTILRGGPGRPRTAARRGAAIRFLTGAPGTVTTVDGAGAARSAPGVHDVQVTASAGDVIAPVSSSWDRIGSVLATGDDAAEADRRARHAADLITVHSSPR</sequence>
<keyword evidence="1" id="KW-0436">Ligase</keyword>
<dbReference type="GO" id="GO:0005524">
    <property type="term" value="F:ATP binding"/>
    <property type="evidence" value="ECO:0007669"/>
    <property type="project" value="UniProtKB-UniRule"/>
</dbReference>
<evidence type="ECO:0000256" key="4">
    <source>
        <dbReference type="PROSITE-ProRule" id="PRU00409"/>
    </source>
</evidence>
<keyword evidence="3 4" id="KW-0067">ATP-binding</keyword>
<evidence type="ECO:0000256" key="1">
    <source>
        <dbReference type="ARBA" id="ARBA00022598"/>
    </source>
</evidence>
<keyword evidence="7" id="KW-1185">Reference proteome</keyword>
<dbReference type="EMBL" id="JACHXF010000003">
    <property type="protein sequence ID" value="MBB3094308.1"/>
    <property type="molecule type" value="Genomic_DNA"/>
</dbReference>
<evidence type="ECO:0000259" key="5">
    <source>
        <dbReference type="PROSITE" id="PS50975"/>
    </source>
</evidence>
<dbReference type="Proteomes" id="UP000590749">
    <property type="component" value="Unassembled WGS sequence"/>
</dbReference>
<dbReference type="AlphaFoldDB" id="A0A7W5ADR1"/>
<dbReference type="Pfam" id="PF18603">
    <property type="entry name" value="LAL_C2"/>
    <property type="match status" value="1"/>
</dbReference>
<dbReference type="InterPro" id="IPR040570">
    <property type="entry name" value="LAL_C2"/>
</dbReference>
<dbReference type="InterPro" id="IPR052032">
    <property type="entry name" value="ATP-dep_AA_Ligase"/>
</dbReference>
<evidence type="ECO:0000256" key="3">
    <source>
        <dbReference type="ARBA" id="ARBA00022840"/>
    </source>
</evidence>
<gene>
    <name evidence="6" type="ORF">FHR83_001960</name>
</gene>
<dbReference type="RefSeq" id="WP_183218603.1">
    <property type="nucleotide sequence ID" value="NZ_BMPW01000008.1"/>
</dbReference>
<evidence type="ECO:0000313" key="7">
    <source>
        <dbReference type="Proteomes" id="UP000590749"/>
    </source>
</evidence>
<name>A0A7W5ADR1_9ACTN</name>